<evidence type="ECO:0000313" key="2">
    <source>
        <dbReference type="Proteomes" id="UP000030151"/>
    </source>
</evidence>
<proteinExistence type="predicted"/>
<organism evidence="1 2">
    <name type="scientific">Metarhizium robertsii</name>
    <dbReference type="NCBI Taxonomy" id="568076"/>
    <lineage>
        <taxon>Eukaryota</taxon>
        <taxon>Fungi</taxon>
        <taxon>Dikarya</taxon>
        <taxon>Ascomycota</taxon>
        <taxon>Pezizomycotina</taxon>
        <taxon>Sordariomycetes</taxon>
        <taxon>Hypocreomycetidae</taxon>
        <taxon>Hypocreales</taxon>
        <taxon>Clavicipitaceae</taxon>
        <taxon>Metarhizium</taxon>
    </lineage>
</organism>
<reference evidence="1 2" key="1">
    <citation type="submission" date="2014-02" db="EMBL/GenBank/DDBJ databases">
        <title>The genome sequence of the entomopathogenic fungus Metarhizium robertsii ARSEF 2575.</title>
        <authorList>
            <person name="Giuliano Garisto Donzelli B."/>
            <person name="Roe B.A."/>
            <person name="Macmil S.L."/>
            <person name="Krasnoff S.B."/>
            <person name="Gibson D.M."/>
        </authorList>
    </citation>
    <scope>NUCLEOTIDE SEQUENCE [LARGE SCALE GENOMIC DNA]</scope>
    <source>
        <strain evidence="1 2">ARSEF 2575</strain>
    </source>
</reference>
<comment type="caution">
    <text evidence="1">The sequence shown here is derived from an EMBL/GenBank/DDBJ whole genome shotgun (WGS) entry which is preliminary data.</text>
</comment>
<name>A0A014PL24_9HYPO</name>
<protein>
    <submittedName>
        <fullName evidence="1">Uncharacterized protein</fullName>
    </submittedName>
</protein>
<evidence type="ECO:0000313" key="1">
    <source>
        <dbReference type="EMBL" id="EXU97105.1"/>
    </source>
</evidence>
<dbReference type="AlphaFoldDB" id="A0A014PL24"/>
<dbReference type="Proteomes" id="UP000030151">
    <property type="component" value="Unassembled WGS sequence"/>
</dbReference>
<dbReference type="EMBL" id="JELW01000040">
    <property type="protein sequence ID" value="EXU97105.1"/>
    <property type="molecule type" value="Genomic_DNA"/>
</dbReference>
<gene>
    <name evidence="1" type="ORF">X797_009722</name>
</gene>
<accession>A0A014PL24</accession>
<dbReference type="HOGENOM" id="CLU_2776474_0_0_1"/>
<sequence>MGYQKEFLKEVAARSELLPVDDVDPIIFSLRREGEKLKFEKLCKQACGNDKTGNAICIMTCETTRLGNF</sequence>